<feature type="non-terminal residue" evidence="1">
    <location>
        <position position="1"/>
    </location>
</feature>
<dbReference type="InterPro" id="IPR009014">
    <property type="entry name" value="Transketo_C/PFOR_II"/>
</dbReference>
<name>A0A2M8KSL3_9BACT</name>
<proteinExistence type="predicted"/>
<accession>A0A2M8KSL3</accession>
<evidence type="ECO:0000313" key="1">
    <source>
        <dbReference type="EMBL" id="PJE62917.1"/>
    </source>
</evidence>
<dbReference type="Proteomes" id="UP000229554">
    <property type="component" value="Unassembled WGS sequence"/>
</dbReference>
<dbReference type="EMBL" id="PFED01000103">
    <property type="protein sequence ID" value="PJE62917.1"/>
    <property type="molecule type" value="Genomic_DNA"/>
</dbReference>
<gene>
    <name evidence="1" type="ORF">COU88_02365</name>
</gene>
<dbReference type="SUPFAM" id="SSF52922">
    <property type="entry name" value="TK C-terminal domain-like"/>
    <property type="match status" value="1"/>
</dbReference>
<dbReference type="Gene3D" id="3.40.50.920">
    <property type="match status" value="1"/>
</dbReference>
<dbReference type="AlphaFoldDB" id="A0A2M8KSL3"/>
<comment type="caution">
    <text evidence="1">The sequence shown here is derived from an EMBL/GenBank/DDBJ whole genome shotgun (WGS) entry which is preliminary data.</text>
</comment>
<evidence type="ECO:0000313" key="2">
    <source>
        <dbReference type="Proteomes" id="UP000229554"/>
    </source>
</evidence>
<reference evidence="2" key="1">
    <citation type="submission" date="2017-09" db="EMBL/GenBank/DDBJ databases">
        <title>Depth-based differentiation of microbial function through sediment-hosted aquifers and enrichment of novel symbionts in the deep terrestrial subsurface.</title>
        <authorList>
            <person name="Probst A.J."/>
            <person name="Ladd B."/>
            <person name="Jarett J.K."/>
            <person name="Geller-Mcgrath D.E."/>
            <person name="Sieber C.M.K."/>
            <person name="Emerson J.B."/>
            <person name="Anantharaman K."/>
            <person name="Thomas B.C."/>
            <person name="Malmstrom R."/>
            <person name="Stieglmeier M."/>
            <person name="Klingl A."/>
            <person name="Woyke T."/>
            <person name="Ryan C.M."/>
            <person name="Banfield J.F."/>
        </authorList>
    </citation>
    <scope>NUCLEOTIDE SEQUENCE [LARGE SCALE GENOMIC DNA]</scope>
</reference>
<sequence>PMEFVGLQNTFAESGSPKDIMEKYGLGKEAIKAAVRKVIGRK</sequence>
<organism evidence="1 2">
    <name type="scientific">Candidatus Roizmanbacteria bacterium CG10_big_fil_rev_8_21_14_0_10_39_6</name>
    <dbReference type="NCBI Taxonomy" id="1974853"/>
    <lineage>
        <taxon>Bacteria</taxon>
        <taxon>Candidatus Roizmaniibacteriota</taxon>
    </lineage>
</organism>
<protein>
    <submittedName>
        <fullName evidence="1">Transketolase</fullName>
    </submittedName>
</protein>